<dbReference type="InterPro" id="IPR009286">
    <property type="entry name" value="Ins_P5_2-kin"/>
</dbReference>
<feature type="compositionally biased region" description="Low complexity" evidence="7">
    <location>
        <begin position="230"/>
        <end position="268"/>
    </location>
</feature>
<dbReference type="EMBL" id="JALJOU010000077">
    <property type="protein sequence ID" value="KAK9825129.1"/>
    <property type="molecule type" value="Genomic_DNA"/>
</dbReference>
<dbReference type="Pfam" id="PF06090">
    <property type="entry name" value="Ins_P5_2-kin"/>
    <property type="match status" value="2"/>
</dbReference>
<comment type="domain">
    <text evidence="6">The EXKPK motif is conserved in inositol-pentakisphosphate 2-kinases of both family 1 and 2.</text>
</comment>
<dbReference type="Proteomes" id="UP001445335">
    <property type="component" value="Unassembled WGS sequence"/>
</dbReference>
<evidence type="ECO:0000256" key="2">
    <source>
        <dbReference type="ARBA" id="ARBA00022679"/>
    </source>
</evidence>
<dbReference type="AlphaFoldDB" id="A0AAW1QVG2"/>
<evidence type="ECO:0000313" key="9">
    <source>
        <dbReference type="Proteomes" id="UP001445335"/>
    </source>
</evidence>
<dbReference type="GO" id="GO:0005634">
    <property type="term" value="C:nucleus"/>
    <property type="evidence" value="ECO:0007669"/>
    <property type="project" value="TreeGrafter"/>
</dbReference>
<keyword evidence="4 6" id="KW-0418">Kinase</keyword>
<protein>
    <recommendedName>
        <fullName evidence="1 6">Inositol-pentakisphosphate 2-kinase</fullName>
        <ecNumber evidence="1 6">2.7.1.158</ecNumber>
    </recommendedName>
</protein>
<evidence type="ECO:0000313" key="8">
    <source>
        <dbReference type="EMBL" id="KAK9825129.1"/>
    </source>
</evidence>
<keyword evidence="3 6" id="KW-0547">Nucleotide-binding</keyword>
<dbReference type="GO" id="GO:0032958">
    <property type="term" value="P:inositol phosphate biosynthetic process"/>
    <property type="evidence" value="ECO:0007669"/>
    <property type="project" value="TreeGrafter"/>
</dbReference>
<comment type="catalytic activity">
    <reaction evidence="6">
        <text>1D-myo-inositol 1,3,4,5,6-pentakisphosphate + ATP = 1D-myo-inositol hexakisphosphate + ADP + H(+)</text>
        <dbReference type="Rhea" id="RHEA:20313"/>
        <dbReference type="ChEBI" id="CHEBI:15378"/>
        <dbReference type="ChEBI" id="CHEBI:30616"/>
        <dbReference type="ChEBI" id="CHEBI:57733"/>
        <dbReference type="ChEBI" id="CHEBI:58130"/>
        <dbReference type="ChEBI" id="CHEBI:456216"/>
        <dbReference type="EC" id="2.7.1.158"/>
    </reaction>
</comment>
<evidence type="ECO:0000256" key="1">
    <source>
        <dbReference type="ARBA" id="ARBA00012023"/>
    </source>
</evidence>
<dbReference type="PANTHER" id="PTHR14456:SF2">
    <property type="entry name" value="INOSITOL-PENTAKISPHOSPHATE 2-KINASE"/>
    <property type="match status" value="1"/>
</dbReference>
<dbReference type="PANTHER" id="PTHR14456">
    <property type="entry name" value="INOSITOL POLYPHOSPHATE KINASE 1"/>
    <property type="match status" value="1"/>
</dbReference>
<accession>A0AAW1QVG2</accession>
<proteinExistence type="predicted"/>
<comment type="caution">
    <text evidence="8">The sequence shown here is derived from an EMBL/GenBank/DDBJ whole genome shotgun (WGS) entry which is preliminary data.</text>
</comment>
<organism evidence="8 9">
    <name type="scientific">Elliptochloris bilobata</name>
    <dbReference type="NCBI Taxonomy" id="381761"/>
    <lineage>
        <taxon>Eukaryota</taxon>
        <taxon>Viridiplantae</taxon>
        <taxon>Chlorophyta</taxon>
        <taxon>core chlorophytes</taxon>
        <taxon>Trebouxiophyceae</taxon>
        <taxon>Trebouxiophyceae incertae sedis</taxon>
        <taxon>Elliptochloris clade</taxon>
        <taxon>Elliptochloris</taxon>
    </lineage>
</organism>
<dbReference type="EC" id="2.7.1.158" evidence="1 6"/>
<evidence type="ECO:0000256" key="5">
    <source>
        <dbReference type="ARBA" id="ARBA00022840"/>
    </source>
</evidence>
<evidence type="ECO:0000256" key="7">
    <source>
        <dbReference type="SAM" id="MobiDB-lite"/>
    </source>
</evidence>
<keyword evidence="9" id="KW-1185">Reference proteome</keyword>
<keyword evidence="2 6" id="KW-0808">Transferase</keyword>
<reference evidence="8 9" key="1">
    <citation type="journal article" date="2024" name="Nat. Commun.">
        <title>Phylogenomics reveals the evolutionary origins of lichenization in chlorophyte algae.</title>
        <authorList>
            <person name="Puginier C."/>
            <person name="Libourel C."/>
            <person name="Otte J."/>
            <person name="Skaloud P."/>
            <person name="Haon M."/>
            <person name="Grisel S."/>
            <person name="Petersen M."/>
            <person name="Berrin J.G."/>
            <person name="Delaux P.M."/>
            <person name="Dal Grande F."/>
            <person name="Keller J."/>
        </authorList>
    </citation>
    <scope>NUCLEOTIDE SEQUENCE [LARGE SCALE GENOMIC DNA]</scope>
    <source>
        <strain evidence="8 9">SAG 245.80</strain>
    </source>
</reference>
<keyword evidence="5 6" id="KW-0067">ATP-binding</keyword>
<comment type="function">
    <text evidence="6">Phosphorylates Ins(1,3,4,5,6)P5 at position 2 to form Ins(1,2,3,4,5,6)P6 (InsP6 or phytate).</text>
</comment>
<evidence type="ECO:0000256" key="3">
    <source>
        <dbReference type="ARBA" id="ARBA00022741"/>
    </source>
</evidence>
<gene>
    <name evidence="8" type="ORF">WJX81_001480</name>
</gene>
<sequence length="279" mass="29199">MTNLGEHQDWPLAGEGRAHAVFAYSGALPHLEGKVLRVKKLQHMPGSNERLARVERQVWAGLPLHDPVLCEAAFADRIMRPLLGNAHLLPLHRAVLRYTLHQRLKLAQGQIKRESAYDPRDLFSGEPQRMAAAMRALLADPQNNLRLFWRGERLPLAHGGPGAAKAAAPKLKQMSGLDGLVDVLVAVLRAEGVLEPVLAVQRLDTLDAEGAHALLGELLQRGDAPAPGAALDSAAAPLGSGGAPDRAAPGAAPGAGAPGGLAARAGPGVASRTRAQAAG</sequence>
<dbReference type="GO" id="GO:0005524">
    <property type="term" value="F:ATP binding"/>
    <property type="evidence" value="ECO:0007669"/>
    <property type="project" value="UniProtKB-KW"/>
</dbReference>
<dbReference type="InterPro" id="IPR043001">
    <property type="entry name" value="IP5_2-K_N_lobe"/>
</dbReference>
<dbReference type="Gene3D" id="3.30.200.110">
    <property type="entry name" value="Inositol-pentakisphosphate 2-kinase, N-lobe"/>
    <property type="match status" value="1"/>
</dbReference>
<evidence type="ECO:0000256" key="6">
    <source>
        <dbReference type="RuleBase" id="RU364126"/>
    </source>
</evidence>
<feature type="region of interest" description="Disordered" evidence="7">
    <location>
        <begin position="230"/>
        <end position="279"/>
    </location>
</feature>
<dbReference type="GO" id="GO:0035299">
    <property type="term" value="F:inositol-1,3,4,5,6-pentakisphosphate 2-kinase activity"/>
    <property type="evidence" value="ECO:0007669"/>
    <property type="project" value="UniProtKB-EC"/>
</dbReference>
<evidence type="ECO:0000256" key="4">
    <source>
        <dbReference type="ARBA" id="ARBA00022777"/>
    </source>
</evidence>
<name>A0AAW1QVG2_9CHLO</name>